<keyword evidence="3" id="KW-0964">Secreted</keyword>
<evidence type="ECO:0000313" key="11">
    <source>
        <dbReference type="Proteomes" id="UP000515163"/>
    </source>
</evidence>
<evidence type="ECO:0000313" key="12">
    <source>
        <dbReference type="RefSeq" id="XP_031562557.1"/>
    </source>
</evidence>
<comment type="subcellular location">
    <subcellularLocation>
        <location evidence="1">Secreted</location>
    </subcellularLocation>
</comment>
<keyword evidence="7" id="KW-0245">EGF-like domain</keyword>
<feature type="disulfide bond" evidence="7">
    <location>
        <begin position="11"/>
        <end position="20"/>
    </location>
</feature>
<dbReference type="SMART" id="SM00209">
    <property type="entry name" value="TSP1"/>
    <property type="match status" value="1"/>
</dbReference>
<dbReference type="OrthoDB" id="5986446at2759"/>
<evidence type="ECO:0000256" key="5">
    <source>
        <dbReference type="ARBA" id="ARBA00022737"/>
    </source>
</evidence>
<evidence type="ECO:0000256" key="6">
    <source>
        <dbReference type="ARBA" id="ARBA00023157"/>
    </source>
</evidence>
<evidence type="ECO:0000256" key="4">
    <source>
        <dbReference type="ARBA" id="ARBA00022729"/>
    </source>
</evidence>
<keyword evidence="11" id="KW-1185">Reference proteome</keyword>
<protein>
    <submittedName>
        <fullName evidence="12">Uncharacterized protein LOC116298302</fullName>
    </submittedName>
</protein>
<proteinExistence type="inferred from homology"/>
<evidence type="ECO:0000256" key="1">
    <source>
        <dbReference type="ARBA" id="ARBA00004613"/>
    </source>
</evidence>
<keyword evidence="4" id="KW-0732">Signal</keyword>
<evidence type="ECO:0000256" key="8">
    <source>
        <dbReference type="SAM" id="MobiDB-lite"/>
    </source>
</evidence>
<dbReference type="SUPFAM" id="SSF82895">
    <property type="entry name" value="TSP-1 type 1 repeat"/>
    <property type="match status" value="1"/>
</dbReference>
<dbReference type="PROSITE" id="PS50026">
    <property type="entry name" value="EGF_3"/>
    <property type="match status" value="1"/>
</dbReference>
<dbReference type="FunFam" id="2.20.100.10:FF:000080">
    <property type="entry name" value="SCO-spondin"/>
    <property type="match status" value="1"/>
</dbReference>
<comment type="caution">
    <text evidence="7">Lacks conserved residue(s) required for the propagation of feature annotation.</text>
</comment>
<evidence type="ECO:0000256" key="3">
    <source>
        <dbReference type="ARBA" id="ARBA00022525"/>
    </source>
</evidence>
<sequence length="224" mass="24893">MNNVTGAYCICEAGFTGSRCDKGIVNGSYSDWSGFGECSKSCKGGTRRRTRTCTNPSPLNGGRNCSSLGPSYEDEDCNSDVICPIIWIIIAVCCVIFLLLILLLICCIRRRKKKKRTYTIYHPGSNMNIIPLEIMVYDDETRPKPFPDGHSNPEFIPKDNETEEDDIYKKQLLLFLNQSHLIKPGMNLSYGDDVSDTSEYSNKNSRKASAKSSASGAARDEDSD</sequence>
<evidence type="ECO:0000259" key="10">
    <source>
        <dbReference type="PROSITE" id="PS50026"/>
    </source>
</evidence>
<keyword evidence="9" id="KW-0812">Transmembrane</keyword>
<dbReference type="PROSITE" id="PS50092">
    <property type="entry name" value="TSP1"/>
    <property type="match status" value="1"/>
</dbReference>
<dbReference type="RefSeq" id="XP_031562557.1">
    <property type="nucleotide sequence ID" value="XM_031706697.1"/>
</dbReference>
<comment type="similarity">
    <text evidence="2">Belongs to the EGF domain peptide family.</text>
</comment>
<dbReference type="PANTHER" id="PTHR22906">
    <property type="entry name" value="PROPERDIN"/>
    <property type="match status" value="1"/>
</dbReference>
<dbReference type="KEGG" id="aten:116298302"/>
<dbReference type="Proteomes" id="UP000515163">
    <property type="component" value="Unplaced"/>
</dbReference>
<dbReference type="PROSITE" id="PS00022">
    <property type="entry name" value="EGF_1"/>
    <property type="match status" value="1"/>
</dbReference>
<evidence type="ECO:0000256" key="7">
    <source>
        <dbReference type="PROSITE-ProRule" id="PRU00076"/>
    </source>
</evidence>
<dbReference type="InterPro" id="IPR000742">
    <property type="entry name" value="EGF"/>
</dbReference>
<feature type="region of interest" description="Disordered" evidence="8">
    <location>
        <begin position="193"/>
        <end position="224"/>
    </location>
</feature>
<dbReference type="GeneID" id="116298302"/>
<keyword evidence="6 7" id="KW-1015">Disulfide bond</keyword>
<gene>
    <name evidence="12" type="primary">LOC116298302</name>
</gene>
<accession>A0A6P8IB39</accession>
<dbReference type="Gene3D" id="2.20.100.10">
    <property type="entry name" value="Thrombospondin type-1 (TSP1) repeat"/>
    <property type="match status" value="1"/>
</dbReference>
<feature type="transmembrane region" description="Helical" evidence="9">
    <location>
        <begin position="85"/>
        <end position="108"/>
    </location>
</feature>
<keyword evidence="9" id="KW-1133">Transmembrane helix</keyword>
<keyword evidence="5" id="KW-0677">Repeat</keyword>
<organism evidence="11 12">
    <name type="scientific">Actinia tenebrosa</name>
    <name type="common">Australian red waratah sea anemone</name>
    <dbReference type="NCBI Taxonomy" id="6105"/>
    <lineage>
        <taxon>Eukaryota</taxon>
        <taxon>Metazoa</taxon>
        <taxon>Cnidaria</taxon>
        <taxon>Anthozoa</taxon>
        <taxon>Hexacorallia</taxon>
        <taxon>Actiniaria</taxon>
        <taxon>Actiniidae</taxon>
        <taxon>Actinia</taxon>
    </lineage>
</organism>
<dbReference type="AlphaFoldDB" id="A0A6P8IB39"/>
<evidence type="ECO:0000256" key="9">
    <source>
        <dbReference type="SAM" id="Phobius"/>
    </source>
</evidence>
<feature type="domain" description="EGF-like" evidence="10">
    <location>
        <begin position="1"/>
        <end position="21"/>
    </location>
</feature>
<dbReference type="Pfam" id="PF00090">
    <property type="entry name" value="TSP_1"/>
    <property type="match status" value="1"/>
</dbReference>
<name>A0A6P8IB39_ACTTE</name>
<dbReference type="PANTHER" id="PTHR22906:SF43">
    <property type="entry name" value="PROPERDIN"/>
    <property type="match status" value="1"/>
</dbReference>
<dbReference type="InterPro" id="IPR000884">
    <property type="entry name" value="TSP1_rpt"/>
</dbReference>
<dbReference type="InterPro" id="IPR052065">
    <property type="entry name" value="Compl_asym_regulator"/>
</dbReference>
<keyword evidence="9" id="KW-0472">Membrane</keyword>
<dbReference type="InParanoid" id="A0A6P8IB39"/>
<evidence type="ECO:0000256" key="2">
    <source>
        <dbReference type="ARBA" id="ARBA00006373"/>
    </source>
</evidence>
<dbReference type="PROSITE" id="PS01186">
    <property type="entry name" value="EGF_2"/>
    <property type="match status" value="1"/>
</dbReference>
<reference evidence="12" key="1">
    <citation type="submission" date="2025-08" db="UniProtKB">
        <authorList>
            <consortium name="RefSeq"/>
        </authorList>
    </citation>
    <scope>IDENTIFICATION</scope>
</reference>
<dbReference type="InterPro" id="IPR036383">
    <property type="entry name" value="TSP1_rpt_sf"/>
</dbReference>